<keyword evidence="2" id="KW-1185">Reference proteome</keyword>
<reference evidence="1 2" key="2">
    <citation type="journal article" date="2022" name="Mol. Ecol. Resour.">
        <title>The genomes of chicory, endive, great burdock and yacon provide insights into Asteraceae paleo-polyploidization history and plant inulin production.</title>
        <authorList>
            <person name="Fan W."/>
            <person name="Wang S."/>
            <person name="Wang H."/>
            <person name="Wang A."/>
            <person name="Jiang F."/>
            <person name="Liu H."/>
            <person name="Zhao H."/>
            <person name="Xu D."/>
            <person name="Zhang Y."/>
        </authorList>
    </citation>
    <scope>NUCLEOTIDE SEQUENCE [LARGE SCALE GENOMIC DNA]</scope>
    <source>
        <strain evidence="2">cv. Niubang</strain>
    </source>
</reference>
<name>A0ACB8Y552_ARCLA</name>
<evidence type="ECO:0000313" key="2">
    <source>
        <dbReference type="Proteomes" id="UP001055879"/>
    </source>
</evidence>
<accession>A0ACB8Y552</accession>
<dbReference type="Proteomes" id="UP001055879">
    <property type="component" value="Linkage Group LG13"/>
</dbReference>
<organism evidence="1 2">
    <name type="scientific">Arctium lappa</name>
    <name type="common">Greater burdock</name>
    <name type="synonym">Lappa major</name>
    <dbReference type="NCBI Taxonomy" id="4217"/>
    <lineage>
        <taxon>Eukaryota</taxon>
        <taxon>Viridiplantae</taxon>
        <taxon>Streptophyta</taxon>
        <taxon>Embryophyta</taxon>
        <taxon>Tracheophyta</taxon>
        <taxon>Spermatophyta</taxon>
        <taxon>Magnoliopsida</taxon>
        <taxon>eudicotyledons</taxon>
        <taxon>Gunneridae</taxon>
        <taxon>Pentapetalae</taxon>
        <taxon>asterids</taxon>
        <taxon>campanulids</taxon>
        <taxon>Asterales</taxon>
        <taxon>Asteraceae</taxon>
        <taxon>Carduoideae</taxon>
        <taxon>Cardueae</taxon>
        <taxon>Arctiinae</taxon>
        <taxon>Arctium</taxon>
    </lineage>
</organism>
<sequence>MRSMIVQTLCLLLLYAHQYPFLTQASRVLKIDQSVISSFTNGPTSDQHLEYELVPLPSIVPSPYGPPENGFVSIPSVVPPAYGPATNELETSSEGNDPTSYYHQEIGIVQLPPTVPPTYGPTKSKPVRPIFGPAKDGPSPLGEGHKPTFL</sequence>
<dbReference type="EMBL" id="CM042059">
    <property type="protein sequence ID" value="KAI3680472.1"/>
    <property type="molecule type" value="Genomic_DNA"/>
</dbReference>
<gene>
    <name evidence="1" type="ORF">L6452_35243</name>
</gene>
<comment type="caution">
    <text evidence="1">The sequence shown here is derived from an EMBL/GenBank/DDBJ whole genome shotgun (WGS) entry which is preliminary data.</text>
</comment>
<reference evidence="2" key="1">
    <citation type="journal article" date="2022" name="Mol. Ecol. Resour.">
        <title>The genomes of chicory, endive, great burdock and yacon provide insights into Asteraceae palaeo-polyploidization history and plant inulin production.</title>
        <authorList>
            <person name="Fan W."/>
            <person name="Wang S."/>
            <person name="Wang H."/>
            <person name="Wang A."/>
            <person name="Jiang F."/>
            <person name="Liu H."/>
            <person name="Zhao H."/>
            <person name="Xu D."/>
            <person name="Zhang Y."/>
        </authorList>
    </citation>
    <scope>NUCLEOTIDE SEQUENCE [LARGE SCALE GENOMIC DNA]</scope>
    <source>
        <strain evidence="2">cv. Niubang</strain>
    </source>
</reference>
<protein>
    <submittedName>
        <fullName evidence="1">Uncharacterized protein</fullName>
    </submittedName>
</protein>
<proteinExistence type="predicted"/>
<evidence type="ECO:0000313" key="1">
    <source>
        <dbReference type="EMBL" id="KAI3680472.1"/>
    </source>
</evidence>